<dbReference type="EMBL" id="PTQZ01000050">
    <property type="protein sequence ID" value="PQA48242.1"/>
    <property type="molecule type" value="Genomic_DNA"/>
</dbReference>
<dbReference type="Gene3D" id="3.40.50.150">
    <property type="entry name" value="Vaccinia Virus protein VP39"/>
    <property type="match status" value="1"/>
</dbReference>
<dbReference type="PROSITE" id="PS00092">
    <property type="entry name" value="N6_MTASE"/>
    <property type="match status" value="1"/>
</dbReference>
<dbReference type="NCBIfam" id="TIGR03534">
    <property type="entry name" value="RF_mod_PrmC"/>
    <property type="match status" value="1"/>
</dbReference>
<comment type="catalytic activity">
    <reaction evidence="5">
        <text>L-glutaminyl-[peptide chain release factor] + S-adenosyl-L-methionine = N(5)-methyl-L-glutaminyl-[peptide chain release factor] + S-adenosyl-L-homocysteine + H(+)</text>
        <dbReference type="Rhea" id="RHEA:42896"/>
        <dbReference type="Rhea" id="RHEA-COMP:10271"/>
        <dbReference type="Rhea" id="RHEA-COMP:10272"/>
        <dbReference type="ChEBI" id="CHEBI:15378"/>
        <dbReference type="ChEBI" id="CHEBI:30011"/>
        <dbReference type="ChEBI" id="CHEBI:57856"/>
        <dbReference type="ChEBI" id="CHEBI:59789"/>
        <dbReference type="ChEBI" id="CHEBI:61891"/>
        <dbReference type="EC" id="2.1.1.297"/>
    </reaction>
</comment>
<dbReference type="CDD" id="cd02440">
    <property type="entry name" value="AdoMet_MTases"/>
    <property type="match status" value="1"/>
</dbReference>
<feature type="domain" description="Release factor glutamine methyltransferase N-terminal" evidence="7">
    <location>
        <begin position="12"/>
        <end position="88"/>
    </location>
</feature>
<dbReference type="InterPro" id="IPR007848">
    <property type="entry name" value="Small_mtfrase_dom"/>
</dbReference>
<dbReference type="Proteomes" id="UP000243900">
    <property type="component" value="Unassembled WGS sequence"/>
</dbReference>
<keyword evidence="4" id="KW-0949">S-adenosyl-L-methionine</keyword>
<name>A0A2P6ATL5_9GAMM</name>
<accession>A0A2P6ATL5</accession>
<evidence type="ECO:0000256" key="5">
    <source>
        <dbReference type="ARBA" id="ARBA00048391"/>
    </source>
</evidence>
<dbReference type="FunFam" id="3.40.50.150:FF:000053">
    <property type="entry name" value="Release factor glutamine methyltransferase"/>
    <property type="match status" value="1"/>
</dbReference>
<dbReference type="AlphaFoldDB" id="A0A2P6ATL5"/>
<feature type="non-terminal residue" evidence="8">
    <location>
        <position position="288"/>
    </location>
</feature>
<dbReference type="SUPFAM" id="SSF53335">
    <property type="entry name" value="S-adenosyl-L-methionine-dependent methyltransferases"/>
    <property type="match status" value="1"/>
</dbReference>
<dbReference type="GO" id="GO:0003676">
    <property type="term" value="F:nucleic acid binding"/>
    <property type="evidence" value="ECO:0007669"/>
    <property type="project" value="InterPro"/>
</dbReference>
<evidence type="ECO:0000259" key="7">
    <source>
        <dbReference type="Pfam" id="PF17827"/>
    </source>
</evidence>
<reference evidence="9" key="1">
    <citation type="submission" date="2018-02" db="EMBL/GenBank/DDBJ databases">
        <title>Genome sequencing of Solimonas sp. HR-BB.</title>
        <authorList>
            <person name="Lee Y."/>
            <person name="Jeon C.O."/>
        </authorList>
    </citation>
    <scope>NUCLEOTIDE SEQUENCE [LARGE SCALE GENOMIC DNA]</scope>
    <source>
        <strain evidence="9">HR-E</strain>
    </source>
</reference>
<dbReference type="InterPro" id="IPR050320">
    <property type="entry name" value="N5-glutamine_MTase"/>
</dbReference>
<evidence type="ECO:0000256" key="2">
    <source>
        <dbReference type="ARBA" id="ARBA00022603"/>
    </source>
</evidence>
<dbReference type="Gene3D" id="1.10.8.10">
    <property type="entry name" value="DNA helicase RuvA subunit, C-terminal domain"/>
    <property type="match status" value="1"/>
</dbReference>
<dbReference type="InterPro" id="IPR019874">
    <property type="entry name" value="RF_methyltr_PrmC"/>
</dbReference>
<dbReference type="InterPro" id="IPR040758">
    <property type="entry name" value="PrmC_N"/>
</dbReference>
<dbReference type="PANTHER" id="PTHR18895">
    <property type="entry name" value="HEMK METHYLTRANSFERASE"/>
    <property type="match status" value="1"/>
</dbReference>
<dbReference type="InterPro" id="IPR002052">
    <property type="entry name" value="DNA_methylase_N6_adenine_CS"/>
</dbReference>
<evidence type="ECO:0000256" key="1">
    <source>
        <dbReference type="ARBA" id="ARBA00012771"/>
    </source>
</evidence>
<evidence type="ECO:0000256" key="4">
    <source>
        <dbReference type="ARBA" id="ARBA00022691"/>
    </source>
</evidence>
<keyword evidence="9" id="KW-1185">Reference proteome</keyword>
<dbReference type="RefSeq" id="WP_105191516.1">
    <property type="nucleotide sequence ID" value="NZ_PTQZ01000050.1"/>
</dbReference>
<dbReference type="GO" id="GO:0102559">
    <property type="term" value="F:peptide chain release factor N(5)-glutamine methyltransferase activity"/>
    <property type="evidence" value="ECO:0007669"/>
    <property type="project" value="UniProtKB-EC"/>
</dbReference>
<comment type="caution">
    <text evidence="8">The sequence shown here is derived from an EMBL/GenBank/DDBJ whole genome shotgun (WGS) entry which is preliminary data.</text>
</comment>
<keyword evidence="3 8" id="KW-0808">Transferase</keyword>
<dbReference type="Pfam" id="PF17827">
    <property type="entry name" value="PrmC_N"/>
    <property type="match status" value="1"/>
</dbReference>
<evidence type="ECO:0000313" key="9">
    <source>
        <dbReference type="Proteomes" id="UP000243900"/>
    </source>
</evidence>
<dbReference type="PANTHER" id="PTHR18895:SF74">
    <property type="entry name" value="MTRF1L RELEASE FACTOR GLUTAMINE METHYLTRANSFERASE"/>
    <property type="match status" value="1"/>
</dbReference>
<protein>
    <recommendedName>
        <fullName evidence="1">peptide chain release factor N(5)-glutamine methyltransferase</fullName>
        <ecNumber evidence="1">2.1.1.297</ecNumber>
    </recommendedName>
</protein>
<keyword evidence="2 8" id="KW-0489">Methyltransferase</keyword>
<dbReference type="Pfam" id="PF05175">
    <property type="entry name" value="MTS"/>
    <property type="match status" value="1"/>
</dbReference>
<feature type="domain" description="Methyltransferase small" evidence="6">
    <location>
        <begin position="116"/>
        <end position="208"/>
    </location>
</feature>
<dbReference type="EC" id="2.1.1.297" evidence="1"/>
<dbReference type="OrthoDB" id="9800643at2"/>
<dbReference type="InterPro" id="IPR004556">
    <property type="entry name" value="HemK-like"/>
</dbReference>
<evidence type="ECO:0000256" key="3">
    <source>
        <dbReference type="ARBA" id="ARBA00022679"/>
    </source>
</evidence>
<evidence type="ECO:0000259" key="6">
    <source>
        <dbReference type="Pfam" id="PF05175"/>
    </source>
</evidence>
<dbReference type="NCBIfam" id="TIGR00536">
    <property type="entry name" value="hemK_fam"/>
    <property type="match status" value="1"/>
</dbReference>
<gene>
    <name evidence="8" type="primary">prmC</name>
    <name evidence="8" type="ORF">C5O18_03545</name>
</gene>
<organism evidence="8 9">
    <name type="scientific">Amnimonas aquatica</name>
    <dbReference type="NCBI Taxonomy" id="2094561"/>
    <lineage>
        <taxon>Bacteria</taxon>
        <taxon>Pseudomonadati</taxon>
        <taxon>Pseudomonadota</taxon>
        <taxon>Gammaproteobacteria</taxon>
        <taxon>Moraxellales</taxon>
        <taxon>Moraxellaceae</taxon>
        <taxon>Amnimonas</taxon>
    </lineage>
</organism>
<dbReference type="HAMAP" id="MF_02126">
    <property type="entry name" value="RF_methyltr_PrmC"/>
    <property type="match status" value="1"/>
</dbReference>
<proteinExistence type="inferred from homology"/>
<dbReference type="GO" id="GO:0032259">
    <property type="term" value="P:methylation"/>
    <property type="evidence" value="ECO:0007669"/>
    <property type="project" value="UniProtKB-KW"/>
</dbReference>
<evidence type="ECO:0000313" key="8">
    <source>
        <dbReference type="EMBL" id="PQA48242.1"/>
    </source>
</evidence>
<dbReference type="InterPro" id="IPR029063">
    <property type="entry name" value="SAM-dependent_MTases_sf"/>
</dbReference>
<sequence length="288" mass="31113">MTNDHEAPRIDDWLRRAASRLADAPAWRSGSDDAPGREASWLLAAVLGRDLAWLMTWPERRLSDAELARADDWLARRCAGEPLAYLRGEHEFWSLPLRVTPATLVPRPDTERLVEVVLSCLPPAARVLDLGTGSGAIALALAHERRDAEVTAVDRSAEALAVARGNGERLELPVRWLHGDWFAPVAGERFHVVASNPPYISDDDPHLAVLAHEPSTALVAADDGLADLRHLASTAPAHLLPGGWLLLEHGFAQAAAVRAALVAAGFTQVRSWQDLAGQDRVSGGCLPP</sequence>